<dbReference type="Ensembl" id="ENSNVIT00000025641.1">
    <property type="protein sequence ID" value="ENSNVIP00000022021.1"/>
    <property type="gene ID" value="ENSNVIG00000017200.1"/>
</dbReference>
<keyword evidence="4" id="KW-1185">Reference proteome</keyword>
<keyword evidence="1" id="KW-0687">Ribonucleoprotein</keyword>
<dbReference type="GO" id="GO:0006614">
    <property type="term" value="P:SRP-dependent cotranslational protein targeting to membrane"/>
    <property type="evidence" value="ECO:0007669"/>
    <property type="project" value="InterPro"/>
</dbReference>
<proteinExistence type="predicted"/>
<accession>A0A8C7ETK8</accession>
<dbReference type="GO" id="GO:0005786">
    <property type="term" value="C:signal recognition particle, endoplasmic reticulum targeting"/>
    <property type="evidence" value="ECO:0007669"/>
    <property type="project" value="UniProtKB-KW"/>
</dbReference>
<organism evidence="3 4">
    <name type="scientific">Neovison vison</name>
    <name type="common">American mink</name>
    <name type="synonym">Mustela vison</name>
    <dbReference type="NCBI Taxonomy" id="452646"/>
    <lineage>
        <taxon>Eukaryota</taxon>
        <taxon>Metazoa</taxon>
        <taxon>Chordata</taxon>
        <taxon>Craniata</taxon>
        <taxon>Vertebrata</taxon>
        <taxon>Euteleostomi</taxon>
        <taxon>Mammalia</taxon>
        <taxon>Eutheria</taxon>
        <taxon>Laurasiatheria</taxon>
        <taxon>Carnivora</taxon>
        <taxon>Caniformia</taxon>
        <taxon>Musteloidea</taxon>
        <taxon>Mustelidae</taxon>
        <taxon>Mustelinae</taxon>
        <taxon>Neogale</taxon>
    </lineage>
</organism>
<protein>
    <submittedName>
        <fullName evidence="3">Uncharacterized protein</fullName>
    </submittedName>
</protein>
<dbReference type="GO" id="GO:0008312">
    <property type="term" value="F:7S RNA binding"/>
    <property type="evidence" value="ECO:0007669"/>
    <property type="project" value="InterPro"/>
</dbReference>
<dbReference type="InterPro" id="IPR009018">
    <property type="entry name" value="Signal_recog_particle_SRP9/14"/>
</dbReference>
<dbReference type="AlphaFoldDB" id="A0A8C7ETK8"/>
<reference evidence="3" key="1">
    <citation type="submission" date="2025-08" db="UniProtKB">
        <authorList>
            <consortium name="Ensembl"/>
        </authorList>
    </citation>
    <scope>IDENTIFICATION</scope>
</reference>
<evidence type="ECO:0000256" key="1">
    <source>
        <dbReference type="ARBA" id="ARBA00023135"/>
    </source>
</evidence>
<evidence type="ECO:0000256" key="2">
    <source>
        <dbReference type="ARBA" id="ARBA00045462"/>
    </source>
</evidence>
<evidence type="ECO:0000313" key="4">
    <source>
        <dbReference type="Proteomes" id="UP000694425"/>
    </source>
</evidence>
<name>A0A8C7ETK8_NEOVI</name>
<reference evidence="3" key="2">
    <citation type="submission" date="2025-09" db="UniProtKB">
        <authorList>
            <consortium name="Ensembl"/>
        </authorList>
    </citation>
    <scope>IDENTIFICATION</scope>
</reference>
<dbReference type="Gene3D" id="3.30.720.10">
    <property type="entry name" value="Signal recognition particle alu RNA binding heterodimer, srp9/1"/>
    <property type="match status" value="1"/>
</dbReference>
<evidence type="ECO:0000313" key="3">
    <source>
        <dbReference type="Ensembl" id="ENSNVIP00000022021.1"/>
    </source>
</evidence>
<keyword evidence="1" id="KW-0733">Signal recognition particle</keyword>
<comment type="function">
    <text evidence="2">Component of the signal recognition particle (SRP) complex, a ribonucleoprotein complex that mediates the cotranslational targeting of secretory and membrane proteins to the endoplasmic reticulum (ER). SRP9 together with SRP14 and the Alu portion of the SRP RNA, constitutes the elongation arrest domain of SRP. The complex of SRP9 and SRP14 is required for SRP RNA binding.</text>
</comment>
<sequence>DAKYQAWEAFSSATILPLCLVQRTDQARVLKKIEKFHSLLMRLLGTKEPCTVAMETD</sequence>
<dbReference type="Proteomes" id="UP000694425">
    <property type="component" value="Unplaced"/>
</dbReference>